<sequence length="455" mass="48898">MQEMVIIDFINKFVESKLNPAQVLALGFGGLILIGATLLNLPLASVDGKSIGFINSLFTASSAVCVTGLVVVNTATHWSIFGKVVIILLIQMGGLGFMTMATLVALILGKRITLKGRLLIQEGLNQLSLEGVVKLTKYVIISTLVIEAIGAVLLSTRFIPIYGFKTGILFSIFHSISAFCNAGFDITGNSIVPFVGDFIVNITISILIIIGGLGYTVYIDVTTHKNLKKCSLHTKFVLFITGILLLAGFIFFFIVEYTNPDTLGNLSFLEKIIASMFQSVVTRTAGFNSIDIGSISKATTFMMIILMFIGGSPSSTAGGIKTTTFGVIILSIITVLKGKTDVEAFKKRIPNELIFRALAVVGIGLFLVILVTMVLTLTEVDATFLDILFETTSAFATVGLTRGITPDLSSLGKIILTFTMFAGRLGPLTLGFALAKKQDEYKGNYRYSEGKIIVG</sequence>
<feature type="transmembrane region" description="Helical" evidence="10">
    <location>
        <begin position="190"/>
        <end position="215"/>
    </location>
</feature>
<feature type="transmembrane region" description="Helical" evidence="10">
    <location>
        <begin position="357"/>
        <end position="378"/>
    </location>
</feature>
<comment type="subcellular location">
    <subcellularLocation>
        <location evidence="1">Cell membrane</location>
        <topology evidence="1">Multi-pass membrane protein</topology>
    </subcellularLocation>
</comment>
<reference evidence="11 12" key="1">
    <citation type="submission" date="2016-10" db="EMBL/GenBank/DDBJ databases">
        <authorList>
            <person name="de Groot N.N."/>
        </authorList>
    </citation>
    <scope>NUCLEOTIDE SEQUENCE [LARGE SCALE GENOMIC DNA]</scope>
    <source>
        <strain evidence="11 12">DSM 21650</strain>
    </source>
</reference>
<dbReference type="PANTHER" id="PTHR32024:SF1">
    <property type="entry name" value="KTR SYSTEM POTASSIUM UPTAKE PROTEIN B"/>
    <property type="match status" value="1"/>
</dbReference>
<dbReference type="Proteomes" id="UP000198625">
    <property type="component" value="Unassembled WGS sequence"/>
</dbReference>
<feature type="transmembrane region" description="Helical" evidence="10">
    <location>
        <begin position="84"/>
        <end position="108"/>
    </location>
</feature>
<evidence type="ECO:0000313" key="11">
    <source>
        <dbReference type="EMBL" id="SDZ29494.1"/>
    </source>
</evidence>
<dbReference type="RefSeq" id="WP_244270539.1">
    <property type="nucleotide sequence ID" value="NZ_FNQE01000032.1"/>
</dbReference>
<evidence type="ECO:0000313" key="12">
    <source>
        <dbReference type="Proteomes" id="UP000198625"/>
    </source>
</evidence>
<evidence type="ECO:0000256" key="8">
    <source>
        <dbReference type="ARBA" id="ARBA00023065"/>
    </source>
</evidence>
<keyword evidence="6" id="KW-0630">Potassium</keyword>
<dbReference type="NCBIfam" id="TIGR00933">
    <property type="entry name" value="2a38"/>
    <property type="match status" value="1"/>
</dbReference>
<evidence type="ECO:0000256" key="9">
    <source>
        <dbReference type="ARBA" id="ARBA00023136"/>
    </source>
</evidence>
<evidence type="ECO:0000256" key="4">
    <source>
        <dbReference type="ARBA" id="ARBA00022538"/>
    </source>
</evidence>
<dbReference type="STRING" id="415015.SAMN05660462_02570"/>
<accession>A0A1H3RUU3</accession>
<dbReference type="PANTHER" id="PTHR32024">
    <property type="entry name" value="TRK SYSTEM POTASSIUM UPTAKE PROTEIN TRKG-RELATED"/>
    <property type="match status" value="1"/>
</dbReference>
<dbReference type="InterPro" id="IPR003445">
    <property type="entry name" value="Cat_transpt"/>
</dbReference>
<gene>
    <name evidence="11" type="ORF">SAMN05660462_02570</name>
</gene>
<dbReference type="AlphaFoldDB" id="A0A1H3RUU3"/>
<proteinExistence type="predicted"/>
<keyword evidence="9 10" id="KW-0472">Membrane</keyword>
<name>A0A1H3RUU3_9FIRM</name>
<keyword evidence="4" id="KW-0633">Potassium transport</keyword>
<evidence type="ECO:0000256" key="7">
    <source>
        <dbReference type="ARBA" id="ARBA00022989"/>
    </source>
</evidence>
<keyword evidence="12" id="KW-1185">Reference proteome</keyword>
<dbReference type="EMBL" id="FNQE01000032">
    <property type="protein sequence ID" value="SDZ29494.1"/>
    <property type="molecule type" value="Genomic_DNA"/>
</dbReference>
<evidence type="ECO:0000256" key="3">
    <source>
        <dbReference type="ARBA" id="ARBA00022475"/>
    </source>
</evidence>
<evidence type="ECO:0000256" key="2">
    <source>
        <dbReference type="ARBA" id="ARBA00022448"/>
    </source>
</evidence>
<dbReference type="GO" id="GO:0015379">
    <property type="term" value="F:potassium:chloride symporter activity"/>
    <property type="evidence" value="ECO:0007669"/>
    <property type="project" value="InterPro"/>
</dbReference>
<feature type="transmembrane region" description="Helical" evidence="10">
    <location>
        <begin position="236"/>
        <end position="257"/>
    </location>
</feature>
<evidence type="ECO:0000256" key="1">
    <source>
        <dbReference type="ARBA" id="ARBA00004651"/>
    </source>
</evidence>
<evidence type="ECO:0000256" key="10">
    <source>
        <dbReference type="SAM" id="Phobius"/>
    </source>
</evidence>
<keyword evidence="2" id="KW-0813">Transport</keyword>
<evidence type="ECO:0000256" key="5">
    <source>
        <dbReference type="ARBA" id="ARBA00022692"/>
    </source>
</evidence>
<feature type="transmembrane region" description="Helical" evidence="10">
    <location>
        <begin position="135"/>
        <end position="154"/>
    </location>
</feature>
<keyword evidence="5 10" id="KW-0812">Transmembrane</keyword>
<dbReference type="Pfam" id="PF02386">
    <property type="entry name" value="TrkH"/>
    <property type="match status" value="1"/>
</dbReference>
<keyword evidence="3" id="KW-1003">Cell membrane</keyword>
<organism evidence="11 12">
    <name type="scientific">Proteiniborus ethanoligenes</name>
    <dbReference type="NCBI Taxonomy" id="415015"/>
    <lineage>
        <taxon>Bacteria</taxon>
        <taxon>Bacillati</taxon>
        <taxon>Bacillota</taxon>
        <taxon>Clostridia</taxon>
        <taxon>Eubacteriales</taxon>
        <taxon>Proteiniborus</taxon>
    </lineage>
</organism>
<keyword evidence="8" id="KW-0406">Ion transport</keyword>
<dbReference type="InterPro" id="IPR004772">
    <property type="entry name" value="TrkH"/>
</dbReference>
<dbReference type="GO" id="GO:0005886">
    <property type="term" value="C:plasma membrane"/>
    <property type="evidence" value="ECO:0007669"/>
    <property type="project" value="UniProtKB-SubCell"/>
</dbReference>
<evidence type="ECO:0000256" key="6">
    <source>
        <dbReference type="ARBA" id="ARBA00022958"/>
    </source>
</evidence>
<keyword evidence="7 10" id="KW-1133">Transmembrane helix</keyword>
<feature type="transmembrane region" description="Helical" evidence="10">
    <location>
        <begin position="51"/>
        <end position="72"/>
    </location>
</feature>
<feature type="transmembrane region" description="Helical" evidence="10">
    <location>
        <begin position="166"/>
        <end position="184"/>
    </location>
</feature>
<feature type="transmembrane region" description="Helical" evidence="10">
    <location>
        <begin position="21"/>
        <end position="39"/>
    </location>
</feature>
<feature type="transmembrane region" description="Helical" evidence="10">
    <location>
        <begin position="414"/>
        <end position="435"/>
    </location>
</feature>
<protein>
    <submittedName>
        <fullName evidence="11">Trk system potassium uptake protein TrkH</fullName>
    </submittedName>
</protein>
<feature type="transmembrane region" description="Helical" evidence="10">
    <location>
        <begin position="318"/>
        <end position="336"/>
    </location>
</feature>